<evidence type="ECO:0000256" key="1">
    <source>
        <dbReference type="ARBA" id="ARBA00022737"/>
    </source>
</evidence>
<dbReference type="PROSITE" id="PS50088">
    <property type="entry name" value="ANK_REPEAT"/>
    <property type="match status" value="4"/>
</dbReference>
<keyword evidence="1" id="KW-0677">Repeat</keyword>
<dbReference type="Pfam" id="PF00023">
    <property type="entry name" value="Ank"/>
    <property type="match status" value="2"/>
</dbReference>
<dbReference type="PANTHER" id="PTHR24198">
    <property type="entry name" value="ANKYRIN REPEAT AND PROTEIN KINASE DOMAIN-CONTAINING PROTEIN"/>
    <property type="match status" value="1"/>
</dbReference>
<dbReference type="EMBL" id="CADCXU010013527">
    <property type="protein sequence ID" value="CAB0003560.1"/>
    <property type="molecule type" value="Genomic_DNA"/>
</dbReference>
<name>A0A6H5GJI7_9HEMI</name>
<proteinExistence type="predicted"/>
<keyword evidence="5" id="KW-1185">Reference proteome</keyword>
<feature type="repeat" description="ANK" evidence="3">
    <location>
        <begin position="510"/>
        <end position="542"/>
    </location>
</feature>
<reference evidence="4 5" key="1">
    <citation type="submission" date="2020-02" db="EMBL/GenBank/DDBJ databases">
        <authorList>
            <person name="Ferguson B K."/>
        </authorList>
    </citation>
    <scope>NUCLEOTIDE SEQUENCE [LARGE SCALE GENOMIC DNA]</scope>
</reference>
<dbReference type="Gene3D" id="1.25.40.20">
    <property type="entry name" value="Ankyrin repeat-containing domain"/>
    <property type="match status" value="4"/>
</dbReference>
<evidence type="ECO:0000256" key="3">
    <source>
        <dbReference type="PROSITE-ProRule" id="PRU00023"/>
    </source>
</evidence>
<feature type="repeat" description="ANK" evidence="3">
    <location>
        <begin position="437"/>
        <end position="473"/>
    </location>
</feature>
<organism evidence="4 5">
    <name type="scientific">Nesidiocoris tenuis</name>
    <dbReference type="NCBI Taxonomy" id="355587"/>
    <lineage>
        <taxon>Eukaryota</taxon>
        <taxon>Metazoa</taxon>
        <taxon>Ecdysozoa</taxon>
        <taxon>Arthropoda</taxon>
        <taxon>Hexapoda</taxon>
        <taxon>Insecta</taxon>
        <taxon>Pterygota</taxon>
        <taxon>Neoptera</taxon>
        <taxon>Paraneoptera</taxon>
        <taxon>Hemiptera</taxon>
        <taxon>Heteroptera</taxon>
        <taxon>Panheteroptera</taxon>
        <taxon>Cimicomorpha</taxon>
        <taxon>Miridae</taxon>
        <taxon>Dicyphina</taxon>
        <taxon>Nesidiocoris</taxon>
    </lineage>
</organism>
<dbReference type="Pfam" id="PF12796">
    <property type="entry name" value="Ank_2"/>
    <property type="match status" value="1"/>
</dbReference>
<keyword evidence="2 3" id="KW-0040">ANK repeat</keyword>
<evidence type="ECO:0000256" key="2">
    <source>
        <dbReference type="ARBA" id="ARBA00023043"/>
    </source>
</evidence>
<dbReference type="Proteomes" id="UP000479000">
    <property type="component" value="Unassembled WGS sequence"/>
</dbReference>
<sequence>MESISLESLVLRHARQLKPGHLENEHSKDEKDGILAVLQSDENVLEALDNSGRGVLHYMMSLHFPGRMDVLKAMRSMSSFNVNIRDSESKTPLHYALNEDNIKLFAKMSSKEQHTCGSLLEIFKFLLDSGADVDALDNSDVHPLHLALDQISSTRQHELLEEIPEIVITLLSSSVSLKPFLLGREGSHRVFFVIMAQGPYSFAIMKSLVNRDSVKDCNSRGVPLVVSVIHYSKDCDLVVEKVSFLLSLGADVNLCNVEGQSPLARAFEVREPFIEPLVLLLLENGARIDNAFSEDTTFFHEVCKTGQFDVFENLTLFLESGADIYATDLRGSLALHKVICRITKEEEFFSLVSSGIDVTRSDKAENIALHHLHAVTSVEVLQMLVNLLITYGCSVNHENERGETPLLCFLQSHRNQSLDYIRTLIDLGASVNCQNHEGIAPLHIASRILRKDGKEIPVDMLLEAGADVHLLDDQMNSALHYALRDGQTVDPSSVAKLLAAGCDPNVPNYMGVTPLHVACFSLSEGGVEILLDYGAYINAQDRSGDTPLHFLACSQHLDSSRNGFRVSSIMRLLITRGADPTIKNESGLSPFAQYMLRWGVVYPGDTYNYLVLYIALQSTAGKYVIDDLESGWLDGRTRFHDYFEPLLTSAQDMKTHYLGHSSITFLDFMTMSDLEAARIFRNPSIKKVLEGKFIKEEYFYGFGDFIEPDLLGHRIHGREWRNMFADPLIRMFTNVSYSANKISRIHEWQVEQAVTVSRARERYQSSEEQEPLTIITVELRMIVLVLLRSAGHGSIYIYRSPT</sequence>
<dbReference type="SUPFAM" id="SSF48403">
    <property type="entry name" value="Ankyrin repeat"/>
    <property type="match status" value="2"/>
</dbReference>
<dbReference type="AlphaFoldDB" id="A0A6H5GJI7"/>
<dbReference type="OrthoDB" id="6752548at2759"/>
<feature type="repeat" description="ANK" evidence="3">
    <location>
        <begin position="88"/>
        <end position="138"/>
    </location>
</feature>
<dbReference type="InterPro" id="IPR036770">
    <property type="entry name" value="Ankyrin_rpt-contain_sf"/>
</dbReference>
<dbReference type="InterPro" id="IPR002110">
    <property type="entry name" value="Ankyrin_rpt"/>
</dbReference>
<dbReference type="SMART" id="SM00248">
    <property type="entry name" value="ANK"/>
    <property type="match status" value="10"/>
</dbReference>
<dbReference type="PANTHER" id="PTHR24198:SF165">
    <property type="entry name" value="ANKYRIN REPEAT-CONTAINING PROTEIN-RELATED"/>
    <property type="match status" value="1"/>
</dbReference>
<feature type="repeat" description="ANK" evidence="3">
    <location>
        <begin position="543"/>
        <end position="585"/>
    </location>
</feature>
<evidence type="ECO:0000313" key="4">
    <source>
        <dbReference type="EMBL" id="CAB0003560.1"/>
    </source>
</evidence>
<accession>A0A6H5GJI7</accession>
<protein>
    <submittedName>
        <fullName evidence="4">Uncharacterized protein</fullName>
    </submittedName>
</protein>
<dbReference type="PROSITE" id="PS50297">
    <property type="entry name" value="ANK_REP_REGION"/>
    <property type="match status" value="3"/>
</dbReference>
<gene>
    <name evidence="4" type="ORF">NTEN_LOCUS9079</name>
</gene>
<evidence type="ECO:0000313" key="5">
    <source>
        <dbReference type="Proteomes" id="UP000479000"/>
    </source>
</evidence>